<proteinExistence type="predicted"/>
<evidence type="ECO:0000259" key="2">
    <source>
        <dbReference type="Pfam" id="PF00534"/>
    </source>
</evidence>
<sequence>MKIAIDAYQMATEGRVGTTTYIYNTVKNILENNQKNQTLLYAPGDILDEYTLPSAKSKILPTFISWTQVSLLLELLRNNPDVILLPRQTLPVLYRPVRKLLRVATLGRYRGTKLVSVIHDISGGWMRYGPTFATCVLSDQIVAVSQSTKKDMVSAFKIPEDKVQVIYEGLDESIFKAGPKDVSMIKEKYSENCDYVLYVGSLIKRKNLDRLIEAFAQVKESELVAEKYPKLKLVLAGGYDPKNKYAEQLLEKVSVAKDVIYVGKVPQEELGALYSGALVTALVSLKEGFGLTILESQACGTPVLTSNISSMYEISDNSCMHCNPYDTHSINNTMQEIILNDPLKTELITRGLKNIKKYNWGSSASSLVRLMSKIP</sequence>
<dbReference type="SUPFAM" id="SSF53756">
    <property type="entry name" value="UDP-Glycosyltransferase/glycogen phosphorylase"/>
    <property type="match status" value="1"/>
</dbReference>
<dbReference type="PANTHER" id="PTHR46401">
    <property type="entry name" value="GLYCOSYLTRANSFERASE WBBK-RELATED"/>
    <property type="match status" value="1"/>
</dbReference>
<dbReference type="CDD" id="cd03809">
    <property type="entry name" value="GT4_MtfB-like"/>
    <property type="match status" value="1"/>
</dbReference>
<dbReference type="PANTHER" id="PTHR46401:SF2">
    <property type="entry name" value="GLYCOSYLTRANSFERASE WBBK-RELATED"/>
    <property type="match status" value="1"/>
</dbReference>
<dbReference type="InterPro" id="IPR028098">
    <property type="entry name" value="Glyco_trans_4-like_N"/>
</dbReference>
<dbReference type="Pfam" id="PF00534">
    <property type="entry name" value="Glycos_transf_1"/>
    <property type="match status" value="1"/>
</dbReference>
<feature type="domain" description="Glycosyltransferase subfamily 4-like N-terminal" evidence="3">
    <location>
        <begin position="66"/>
        <end position="172"/>
    </location>
</feature>
<feature type="domain" description="Glycosyl transferase family 1" evidence="2">
    <location>
        <begin position="190"/>
        <end position="351"/>
    </location>
</feature>
<dbReference type="Proteomes" id="UP000714817">
    <property type="component" value="Unassembled WGS sequence"/>
</dbReference>
<protein>
    <submittedName>
        <fullName evidence="4">Glycosyltransferase family 4 protein</fullName>
    </submittedName>
</protein>
<comment type="caution">
    <text evidence="4">The sequence shown here is derived from an EMBL/GenBank/DDBJ whole genome shotgun (WGS) entry which is preliminary data.</text>
</comment>
<dbReference type="Pfam" id="PF13439">
    <property type="entry name" value="Glyco_transf_4"/>
    <property type="match status" value="1"/>
</dbReference>
<dbReference type="EMBL" id="JAGQNY010000010">
    <property type="protein sequence ID" value="MCA9302291.1"/>
    <property type="molecule type" value="Genomic_DNA"/>
</dbReference>
<dbReference type="Gene3D" id="3.40.50.2000">
    <property type="entry name" value="Glycogen Phosphorylase B"/>
    <property type="match status" value="2"/>
</dbReference>
<name>A0A955E1C7_UNCKA</name>
<dbReference type="AlphaFoldDB" id="A0A955E1C7"/>
<evidence type="ECO:0000259" key="3">
    <source>
        <dbReference type="Pfam" id="PF13439"/>
    </source>
</evidence>
<organism evidence="4 5">
    <name type="scientific">candidate division WWE3 bacterium</name>
    <dbReference type="NCBI Taxonomy" id="2053526"/>
    <lineage>
        <taxon>Bacteria</taxon>
        <taxon>Katanobacteria</taxon>
    </lineage>
</organism>
<accession>A0A955E1C7</accession>
<keyword evidence="1" id="KW-0808">Transferase</keyword>
<reference evidence="4" key="2">
    <citation type="journal article" date="2021" name="Microbiome">
        <title>Successional dynamics and alternative stable states in a saline activated sludge microbial community over 9 years.</title>
        <authorList>
            <person name="Wang Y."/>
            <person name="Ye J."/>
            <person name="Ju F."/>
            <person name="Liu L."/>
            <person name="Boyd J.A."/>
            <person name="Deng Y."/>
            <person name="Parks D.H."/>
            <person name="Jiang X."/>
            <person name="Yin X."/>
            <person name="Woodcroft B.J."/>
            <person name="Tyson G.W."/>
            <person name="Hugenholtz P."/>
            <person name="Polz M.F."/>
            <person name="Zhang T."/>
        </authorList>
    </citation>
    <scope>NUCLEOTIDE SEQUENCE</scope>
    <source>
        <strain evidence="4">HKST-UBA80</strain>
    </source>
</reference>
<evidence type="ECO:0000256" key="1">
    <source>
        <dbReference type="ARBA" id="ARBA00022679"/>
    </source>
</evidence>
<dbReference type="GO" id="GO:0016757">
    <property type="term" value="F:glycosyltransferase activity"/>
    <property type="evidence" value="ECO:0007669"/>
    <property type="project" value="InterPro"/>
</dbReference>
<evidence type="ECO:0000313" key="5">
    <source>
        <dbReference type="Proteomes" id="UP000714817"/>
    </source>
</evidence>
<evidence type="ECO:0000313" key="4">
    <source>
        <dbReference type="EMBL" id="MCA9302291.1"/>
    </source>
</evidence>
<gene>
    <name evidence="4" type="ORF">KDA10_02970</name>
</gene>
<dbReference type="InterPro" id="IPR001296">
    <property type="entry name" value="Glyco_trans_1"/>
</dbReference>
<reference evidence="4" key="1">
    <citation type="submission" date="2020-04" db="EMBL/GenBank/DDBJ databases">
        <authorList>
            <person name="Zhang T."/>
        </authorList>
    </citation>
    <scope>NUCLEOTIDE SEQUENCE</scope>
    <source>
        <strain evidence="4">HKST-UBA80</strain>
    </source>
</reference>